<sequence>MSVAGFVLGVVATVLAVISLGWQLVGYRRQRPRPKLKPVIGRLTTDGLVTNDASCDVRESLAAVADQLEDMPLIIGVKVVNAGRAPLHVAGWAIRTDPDGTSLVPVEKPVAGDDVPCEIPPQGSAVFLTEFRHAQRFAAAADNVAGTEDPPPRIVLTVSSGTRTYRTKPIAPELFSLETE</sequence>
<evidence type="ECO:0000256" key="1">
    <source>
        <dbReference type="SAM" id="Phobius"/>
    </source>
</evidence>
<dbReference type="Proteomes" id="UP000051677">
    <property type="component" value="Unassembled WGS sequence"/>
</dbReference>
<keyword evidence="1" id="KW-0472">Membrane</keyword>
<dbReference type="AlphaFoldDB" id="A0A0Q2R867"/>
<accession>A0A0Q2R867</accession>
<keyword evidence="1" id="KW-1133">Transmembrane helix</keyword>
<gene>
    <name evidence="2" type="ORF">AO501_28710</name>
</gene>
<proteinExistence type="predicted"/>
<comment type="caution">
    <text evidence="2">The sequence shown here is derived from an EMBL/GenBank/DDBJ whole genome shotgun (WGS) entry which is preliminary data.</text>
</comment>
<reference evidence="2 3" key="1">
    <citation type="submission" date="2015-10" db="EMBL/GenBank/DDBJ databases">
        <title>Mycobacterium gordonae draft genome assembly.</title>
        <authorList>
            <person name="Ustinova V."/>
            <person name="Smirnova T."/>
            <person name="Blagodatskikh K."/>
            <person name="Varlamov D."/>
            <person name="Larionova E."/>
            <person name="Chernousova L."/>
        </authorList>
    </citation>
    <scope>NUCLEOTIDE SEQUENCE [LARGE SCALE GENOMIC DNA]</scope>
    <source>
        <strain evidence="2 3">CTRI 14-8773</strain>
    </source>
</reference>
<organism evidence="2 3">
    <name type="scientific">Mycobacterium gordonae</name>
    <dbReference type="NCBI Taxonomy" id="1778"/>
    <lineage>
        <taxon>Bacteria</taxon>
        <taxon>Bacillati</taxon>
        <taxon>Actinomycetota</taxon>
        <taxon>Actinomycetes</taxon>
        <taxon>Mycobacteriales</taxon>
        <taxon>Mycobacteriaceae</taxon>
        <taxon>Mycobacterium</taxon>
    </lineage>
</organism>
<dbReference type="EMBL" id="LKTM01000035">
    <property type="protein sequence ID" value="KQH80230.1"/>
    <property type="molecule type" value="Genomic_DNA"/>
</dbReference>
<dbReference type="RefSeq" id="WP_055576882.1">
    <property type="nucleotide sequence ID" value="NZ_LKTM01000035.1"/>
</dbReference>
<name>A0A0Q2R867_MYCGO</name>
<keyword evidence="1" id="KW-0812">Transmembrane</keyword>
<evidence type="ECO:0000313" key="3">
    <source>
        <dbReference type="Proteomes" id="UP000051677"/>
    </source>
</evidence>
<protein>
    <submittedName>
        <fullName evidence="2">Uncharacterized protein</fullName>
    </submittedName>
</protein>
<feature type="transmembrane region" description="Helical" evidence="1">
    <location>
        <begin position="6"/>
        <end position="27"/>
    </location>
</feature>
<dbReference type="OrthoDB" id="3425454at2"/>
<evidence type="ECO:0000313" key="2">
    <source>
        <dbReference type="EMBL" id="KQH80230.1"/>
    </source>
</evidence>